<name>A0ABM5JSB9_DIAVI</name>
<organism evidence="3 4">
    <name type="scientific">Diabrotica virgifera virgifera</name>
    <name type="common">western corn rootworm</name>
    <dbReference type="NCBI Taxonomy" id="50390"/>
    <lineage>
        <taxon>Eukaryota</taxon>
        <taxon>Metazoa</taxon>
        <taxon>Ecdysozoa</taxon>
        <taxon>Arthropoda</taxon>
        <taxon>Hexapoda</taxon>
        <taxon>Insecta</taxon>
        <taxon>Pterygota</taxon>
        <taxon>Neoptera</taxon>
        <taxon>Endopterygota</taxon>
        <taxon>Coleoptera</taxon>
        <taxon>Polyphaga</taxon>
        <taxon>Cucujiformia</taxon>
        <taxon>Chrysomeloidea</taxon>
        <taxon>Chrysomelidae</taxon>
        <taxon>Galerucinae</taxon>
        <taxon>Diabroticina</taxon>
        <taxon>Diabroticites</taxon>
        <taxon>Diabrotica</taxon>
    </lineage>
</organism>
<reference evidence="3" key="1">
    <citation type="submission" date="2025-05" db="UniProtKB">
        <authorList>
            <consortium name="EnsemblMetazoa"/>
        </authorList>
    </citation>
    <scope>IDENTIFICATION</scope>
</reference>
<dbReference type="Pfam" id="PF00098">
    <property type="entry name" value="zf-CCHC"/>
    <property type="match status" value="1"/>
</dbReference>
<dbReference type="PROSITE" id="PS50158">
    <property type="entry name" value="ZF_CCHC"/>
    <property type="match status" value="2"/>
</dbReference>
<dbReference type="InterPro" id="IPR036875">
    <property type="entry name" value="Znf_CCHC_sf"/>
</dbReference>
<dbReference type="SMART" id="SM00343">
    <property type="entry name" value="ZnF_C2HC"/>
    <property type="match status" value="3"/>
</dbReference>
<keyword evidence="1" id="KW-0863">Zinc-finger</keyword>
<dbReference type="InterPro" id="IPR001878">
    <property type="entry name" value="Znf_CCHC"/>
</dbReference>
<evidence type="ECO:0000313" key="4">
    <source>
        <dbReference type="Proteomes" id="UP001652700"/>
    </source>
</evidence>
<keyword evidence="1" id="KW-0479">Metal-binding</keyword>
<dbReference type="Gene3D" id="4.10.60.10">
    <property type="entry name" value="Zinc finger, CCHC-type"/>
    <property type="match status" value="1"/>
</dbReference>
<dbReference type="RefSeq" id="XP_050500825.1">
    <property type="nucleotide sequence ID" value="XM_050644868.1"/>
</dbReference>
<feature type="domain" description="CCHC-type" evidence="2">
    <location>
        <begin position="83"/>
        <end position="99"/>
    </location>
</feature>
<keyword evidence="4" id="KW-1185">Reference proteome</keyword>
<sequence length="157" mass="18380">MLIDIDETVSEDEVREAITKELNIEGTSRIDMTIKLAQKTNQRGYKFAFVTMEHDAVDLITKKKRIGEGWNRCRIRELDLLDRCRKCFQIGHIAKECQRKGSQDRCHRCGEEGHKRGQCSGEENCYLCNEKGHGAETMRCPKYRELLKRKMRRRGTD</sequence>
<dbReference type="SUPFAM" id="SSF57756">
    <property type="entry name" value="Retrovirus zinc finger-like domains"/>
    <property type="match status" value="1"/>
</dbReference>
<keyword evidence="1" id="KW-0862">Zinc</keyword>
<proteinExistence type="predicted"/>
<dbReference type="GeneID" id="126880806"/>
<protein>
    <recommendedName>
        <fullName evidence="2">CCHC-type domain-containing protein</fullName>
    </recommendedName>
</protein>
<dbReference type="EnsemblMetazoa" id="XM_050644868.1">
    <property type="protein sequence ID" value="XP_050500825.1"/>
    <property type="gene ID" value="LOC126880806"/>
</dbReference>
<evidence type="ECO:0000259" key="2">
    <source>
        <dbReference type="PROSITE" id="PS50158"/>
    </source>
</evidence>
<evidence type="ECO:0000256" key="1">
    <source>
        <dbReference type="PROSITE-ProRule" id="PRU00047"/>
    </source>
</evidence>
<accession>A0ABM5JSB9</accession>
<evidence type="ECO:0000313" key="3">
    <source>
        <dbReference type="EnsemblMetazoa" id="XP_050500825.1"/>
    </source>
</evidence>
<dbReference type="Proteomes" id="UP001652700">
    <property type="component" value="Unplaced"/>
</dbReference>
<feature type="domain" description="CCHC-type" evidence="2">
    <location>
        <begin position="105"/>
        <end position="119"/>
    </location>
</feature>